<dbReference type="GO" id="GO:0005737">
    <property type="term" value="C:cytoplasm"/>
    <property type="evidence" value="ECO:0007669"/>
    <property type="project" value="UniProtKB-SubCell"/>
</dbReference>
<dbReference type="CDD" id="cd10803">
    <property type="entry name" value="YdjC_EF3048_like"/>
    <property type="match status" value="1"/>
</dbReference>
<dbReference type="InterPro" id="IPR022948">
    <property type="entry name" value="COD_ChbG_bac"/>
</dbReference>
<protein>
    <recommendedName>
        <fullName evidence="8">Chitooligosaccharide deacetylase</fullName>
        <shortName evidence="8">COD</shortName>
        <ecNumber evidence="8">3.5.1.105</ecNumber>
    </recommendedName>
    <alternativeName>
        <fullName evidence="8">Chitin disaccharide deacetylase</fullName>
    </alternativeName>
    <alternativeName>
        <fullName evidence="8">Chitobiose deacetylase</fullName>
    </alternativeName>
    <alternativeName>
        <fullName evidence="8">Chitobiose-6P deacetylase</fullName>
    </alternativeName>
    <alternativeName>
        <fullName evidence="8">Chitotriose deacetylase</fullName>
    </alternativeName>
    <alternativeName>
        <fullName evidence="8">Chitotriose-6P deacetylase</fullName>
    </alternativeName>
</protein>
<dbReference type="PANTHER" id="PTHR31609:SF1">
    <property type="entry name" value="CARBOHYDRATE DEACETYLASE"/>
    <property type="match status" value="1"/>
</dbReference>
<dbReference type="InterPro" id="IPR006879">
    <property type="entry name" value="YdjC-like"/>
</dbReference>
<gene>
    <name evidence="8 9" type="primary">chbG</name>
    <name evidence="9" type="ORF">PS049_22915</name>
</gene>
<evidence type="ECO:0000256" key="6">
    <source>
        <dbReference type="ARBA" id="ARBA00023277"/>
    </source>
</evidence>
<sequence>MQRVLIINADDFGLSPGINYGIIDAHRRGVVTSTTAMMTADAIEHAAQVCVDVPSLAIGLHFVLSYGNPLTMMTSLQRDGKLGKWVWDAARDGLLAEQEVENELEAQYQKFIALFDRAPTHIDSHHHVHFIPQVWHVVSRFAQQKGLPIRFDPEAAAPQGITRENVISTEGFSSHFYADNASQAKFLHLLDESAERGEETFELMCHPGFVDRIVQQSAYCFERLVEHEILTAEALRWEIVERGYRLGAFNDI</sequence>
<keyword evidence="4 8" id="KW-0460">Magnesium</keyword>
<accession>A0AAX3MJ47</accession>
<evidence type="ECO:0000256" key="8">
    <source>
        <dbReference type="HAMAP-Rule" id="MF_01246"/>
    </source>
</evidence>
<dbReference type="EMBL" id="CP117562">
    <property type="protein sequence ID" value="WDB29110.1"/>
    <property type="molecule type" value="Genomic_DNA"/>
</dbReference>
<dbReference type="SUPFAM" id="SSF88713">
    <property type="entry name" value="Glycoside hydrolase/deacetylase"/>
    <property type="match status" value="1"/>
</dbReference>
<evidence type="ECO:0000256" key="2">
    <source>
        <dbReference type="ARBA" id="ARBA00022723"/>
    </source>
</evidence>
<feature type="binding site" evidence="8">
    <location>
        <position position="125"/>
    </location>
    <ligand>
        <name>Mg(2+)</name>
        <dbReference type="ChEBI" id="CHEBI:18420"/>
    </ligand>
</feature>
<name>A0AAX3MJ47_ESCAL</name>
<evidence type="ECO:0000313" key="9">
    <source>
        <dbReference type="EMBL" id="WDB29110.1"/>
    </source>
</evidence>
<evidence type="ECO:0000256" key="4">
    <source>
        <dbReference type="ARBA" id="ARBA00022842"/>
    </source>
</evidence>
<dbReference type="GO" id="GO:0046872">
    <property type="term" value="F:metal ion binding"/>
    <property type="evidence" value="ECO:0007669"/>
    <property type="project" value="UniProtKB-KW"/>
</dbReference>
<evidence type="ECO:0000256" key="3">
    <source>
        <dbReference type="ARBA" id="ARBA00022801"/>
    </source>
</evidence>
<keyword evidence="8" id="KW-0963">Cytoplasm</keyword>
<evidence type="ECO:0000256" key="5">
    <source>
        <dbReference type="ARBA" id="ARBA00023024"/>
    </source>
</evidence>
<feature type="binding site" evidence="8">
    <location>
        <position position="61"/>
    </location>
    <ligand>
        <name>Mg(2+)</name>
        <dbReference type="ChEBI" id="CHEBI:18420"/>
    </ligand>
</feature>
<comment type="subcellular location">
    <subcellularLocation>
        <location evidence="8">Cytoplasm</location>
    </subcellularLocation>
</comment>
<dbReference type="GO" id="GO:0000272">
    <property type="term" value="P:polysaccharide catabolic process"/>
    <property type="evidence" value="ECO:0007669"/>
    <property type="project" value="UniProtKB-UniRule"/>
</dbReference>
<comment type="catalytic activity">
    <reaction evidence="8">
        <text>diacetylchitobiose-6'-phosphate + H2O = N'-monoacetylchitobiose-6'-phosphate + acetate</text>
        <dbReference type="Rhea" id="RHEA:35083"/>
        <dbReference type="ChEBI" id="CHEBI:15377"/>
        <dbReference type="ChEBI" id="CHEBI:30089"/>
        <dbReference type="ChEBI" id="CHEBI:64883"/>
        <dbReference type="ChEBI" id="CHEBI:71315"/>
    </reaction>
</comment>
<keyword evidence="2 8" id="KW-0479">Metal-binding</keyword>
<dbReference type="GO" id="GO:0052777">
    <property type="term" value="P:diacetylchitobiose catabolic process"/>
    <property type="evidence" value="ECO:0007669"/>
    <property type="project" value="UniProtKB-UniRule"/>
</dbReference>
<dbReference type="EC" id="3.5.1.105" evidence="8"/>
<evidence type="ECO:0000256" key="7">
    <source>
        <dbReference type="ARBA" id="ARBA00023326"/>
    </source>
</evidence>
<comment type="cofactor">
    <cofactor evidence="1 8">
        <name>Mg(2+)</name>
        <dbReference type="ChEBI" id="CHEBI:18420"/>
    </cofactor>
</comment>
<dbReference type="Gene3D" id="3.20.20.370">
    <property type="entry name" value="Glycoside hydrolase/deacetylase"/>
    <property type="match status" value="1"/>
</dbReference>
<comment type="function">
    <text evidence="8">Involved in the degradation of chitin. ChbG is essential for growth on the acetylated chitooligosaccharides chitobiose and chitotriose but is dispensable for growth on cellobiose and chitosan dimer, the deacetylated form of chitobiose. Deacetylation of chitobiose-6-P and chitotriose-6-P is necessary for both the activation of the chb promoter by the regulatory protein ChbR and the hydrolysis of phosphorylated beta-glucosides by the phospho-beta-glucosidase ChbF. Catalyzes the removal of only one acetyl group from chitobiose-6-P to yield monoacetylchitobiose-6-P, the inducer of ChbR and the substrate of ChbF.</text>
</comment>
<dbReference type="NCBIfam" id="NF002559">
    <property type="entry name" value="PRK02134.1"/>
    <property type="match status" value="1"/>
</dbReference>
<dbReference type="AlphaFoldDB" id="A0AAX3MJ47"/>
<comment type="similarity">
    <text evidence="8">Belongs to the YdjC deacetylase family. ChbG subfamily.</text>
</comment>
<comment type="pathway">
    <text evidence="8">Glycan degradation; chitin degradation.</text>
</comment>
<dbReference type="RefSeq" id="WP_059274828.1">
    <property type="nucleotide sequence ID" value="NZ_BBVK01000011.1"/>
</dbReference>
<dbReference type="Pfam" id="PF04794">
    <property type="entry name" value="YdjC"/>
    <property type="match status" value="1"/>
</dbReference>
<organism evidence="9 10">
    <name type="scientific">Escherichia albertii</name>
    <dbReference type="NCBI Taxonomy" id="208962"/>
    <lineage>
        <taxon>Bacteria</taxon>
        <taxon>Pseudomonadati</taxon>
        <taxon>Pseudomonadota</taxon>
        <taxon>Gammaproteobacteria</taxon>
        <taxon>Enterobacterales</taxon>
        <taxon>Enterobacteriaceae</taxon>
        <taxon>Escherichia</taxon>
    </lineage>
</organism>
<evidence type="ECO:0000313" key="10">
    <source>
        <dbReference type="Proteomes" id="UP001219219"/>
    </source>
</evidence>
<dbReference type="GO" id="GO:0006032">
    <property type="term" value="P:chitin catabolic process"/>
    <property type="evidence" value="ECO:0007669"/>
    <property type="project" value="UniProtKB-KW"/>
</dbReference>
<comment type="catalytic activity">
    <reaction evidence="8">
        <text>N,N'-diacetylchitobiose + H2O = N-acetyl-beta-D-glucosaminyl-(1-&gt;4)-D-glucosamine + acetate</text>
        <dbReference type="Rhea" id="RHEA:27469"/>
        <dbReference type="ChEBI" id="CHEBI:15377"/>
        <dbReference type="ChEBI" id="CHEBI:28681"/>
        <dbReference type="ChEBI" id="CHEBI:30089"/>
        <dbReference type="ChEBI" id="CHEBI:59910"/>
        <dbReference type="EC" id="3.5.1.105"/>
    </reaction>
</comment>
<comment type="subunit">
    <text evidence="8">Homodimer.</text>
</comment>
<dbReference type="Proteomes" id="UP001219219">
    <property type="component" value="Chromosome"/>
</dbReference>
<evidence type="ECO:0000256" key="1">
    <source>
        <dbReference type="ARBA" id="ARBA00001946"/>
    </source>
</evidence>
<dbReference type="PANTHER" id="PTHR31609">
    <property type="entry name" value="YDJC DEACETYLASE FAMILY MEMBER"/>
    <property type="match status" value="1"/>
</dbReference>
<dbReference type="GO" id="GO:0036311">
    <property type="term" value="F:chitin disaccharide deacetylase activity"/>
    <property type="evidence" value="ECO:0007669"/>
    <property type="project" value="UniProtKB-UniRule"/>
</dbReference>
<keyword evidence="6 8" id="KW-0119">Carbohydrate metabolism</keyword>
<keyword evidence="5 8" id="KW-0146">Chitin degradation</keyword>
<dbReference type="GO" id="GO:0019213">
    <property type="term" value="F:deacetylase activity"/>
    <property type="evidence" value="ECO:0007669"/>
    <property type="project" value="TreeGrafter"/>
</dbReference>
<proteinExistence type="inferred from homology"/>
<keyword evidence="3 8" id="KW-0378">Hydrolase</keyword>
<reference evidence="9" key="1">
    <citation type="submission" date="2023-02" db="EMBL/GenBank/DDBJ databases">
        <title>Escherichia albertii as a potential enteropathogen in the light of epidemiological and genomic studies.</title>
        <authorList>
            <person name="Leszczynska K."/>
            <person name="Swiecicka I."/>
            <person name="Daniluk T."/>
            <person name="Lebensztejn D."/>
            <person name="Chmielewska S."/>
            <person name="Leszczynska D."/>
            <person name="Gawor J."/>
            <person name="Kliber M."/>
        </authorList>
    </citation>
    <scope>NUCLEOTIDE SEQUENCE</scope>
    <source>
        <strain evidence="9">BIA_7</strain>
    </source>
</reference>
<dbReference type="HAMAP" id="MF_01246">
    <property type="entry name" value="COD"/>
    <property type="match status" value="1"/>
</dbReference>
<dbReference type="InterPro" id="IPR011330">
    <property type="entry name" value="Glyco_hydro/deAcase_b/a-brl"/>
</dbReference>
<keyword evidence="7 8" id="KW-0624">Polysaccharide degradation</keyword>